<accession>A0A5J5EH95</accession>
<reference evidence="1 2" key="1">
    <citation type="submission" date="2019-09" db="EMBL/GenBank/DDBJ databases">
        <title>Draft genome of the ectomycorrhizal ascomycete Sphaerosporella brunnea.</title>
        <authorList>
            <consortium name="DOE Joint Genome Institute"/>
            <person name="Benucci G.M."/>
            <person name="Marozzi G."/>
            <person name="Antonielli L."/>
            <person name="Sanchez S."/>
            <person name="Marco P."/>
            <person name="Wang X."/>
            <person name="Falini L.B."/>
            <person name="Barry K."/>
            <person name="Haridas S."/>
            <person name="Lipzen A."/>
            <person name="Labutti K."/>
            <person name="Grigoriev I.V."/>
            <person name="Murat C."/>
            <person name="Martin F."/>
            <person name="Albertini E."/>
            <person name="Donnini D."/>
            <person name="Bonito G."/>
        </authorList>
    </citation>
    <scope>NUCLEOTIDE SEQUENCE [LARGE SCALE GENOMIC DNA]</scope>
    <source>
        <strain evidence="1 2">Sb_GMNB300</strain>
    </source>
</reference>
<dbReference type="Proteomes" id="UP000326924">
    <property type="component" value="Unassembled WGS sequence"/>
</dbReference>
<name>A0A5J5EH95_9PEZI</name>
<sequence length="267" mass="29058">MTTKTRQSGKCGAQLYLDALRSAAYLCSKEEPKQHCGPLNSSGAGFAVVAKKFRNMNLMRVELVPDWIVVAVNFRKMTMTLVELVVRIGSTSVGLVLDSILERLGTQQKNGAGRSGRVGARSTVPDALQAFIYNSCSTYIWATRKTMTAVELVVQDSLVVALEVWKTMKTPRELIRSWKDLGPSKRMELGGVGGLEPAQNFGTTPVPDSSVVTLDVRKMNMTLVKLVLDWIAVAVNFGKMTMTLVELVVPDWNDDCGVGAGLDLGTT</sequence>
<proteinExistence type="predicted"/>
<comment type="caution">
    <text evidence="1">The sequence shown here is derived from an EMBL/GenBank/DDBJ whole genome shotgun (WGS) entry which is preliminary data.</text>
</comment>
<evidence type="ECO:0000313" key="1">
    <source>
        <dbReference type="EMBL" id="KAA8894078.1"/>
    </source>
</evidence>
<dbReference type="InParanoid" id="A0A5J5EH95"/>
<protein>
    <submittedName>
        <fullName evidence="1">Uncharacterized protein</fullName>
    </submittedName>
</protein>
<dbReference type="AlphaFoldDB" id="A0A5J5EH95"/>
<keyword evidence="2" id="KW-1185">Reference proteome</keyword>
<dbReference type="EMBL" id="VXIS01000367">
    <property type="protein sequence ID" value="KAA8894078.1"/>
    <property type="molecule type" value="Genomic_DNA"/>
</dbReference>
<evidence type="ECO:0000313" key="2">
    <source>
        <dbReference type="Proteomes" id="UP000326924"/>
    </source>
</evidence>
<gene>
    <name evidence="1" type="ORF">FN846DRAFT_913283</name>
</gene>
<organism evidence="1 2">
    <name type="scientific">Sphaerosporella brunnea</name>
    <dbReference type="NCBI Taxonomy" id="1250544"/>
    <lineage>
        <taxon>Eukaryota</taxon>
        <taxon>Fungi</taxon>
        <taxon>Dikarya</taxon>
        <taxon>Ascomycota</taxon>
        <taxon>Pezizomycotina</taxon>
        <taxon>Pezizomycetes</taxon>
        <taxon>Pezizales</taxon>
        <taxon>Pyronemataceae</taxon>
        <taxon>Sphaerosporella</taxon>
    </lineage>
</organism>